<evidence type="ECO:0000313" key="1">
    <source>
        <dbReference type="EMBL" id="KAJ7216089.1"/>
    </source>
</evidence>
<dbReference type="EMBL" id="JARJCW010000016">
    <property type="protein sequence ID" value="KAJ7216089.1"/>
    <property type="molecule type" value="Genomic_DNA"/>
</dbReference>
<comment type="caution">
    <text evidence="1">The sequence shown here is derived from an EMBL/GenBank/DDBJ whole genome shotgun (WGS) entry which is preliminary data.</text>
</comment>
<protein>
    <submittedName>
        <fullName evidence="1">Uncharacterized protein</fullName>
    </submittedName>
</protein>
<keyword evidence="2" id="KW-1185">Reference proteome</keyword>
<organism evidence="1 2">
    <name type="scientific">Mycena pura</name>
    <dbReference type="NCBI Taxonomy" id="153505"/>
    <lineage>
        <taxon>Eukaryota</taxon>
        <taxon>Fungi</taxon>
        <taxon>Dikarya</taxon>
        <taxon>Basidiomycota</taxon>
        <taxon>Agaricomycotina</taxon>
        <taxon>Agaricomycetes</taxon>
        <taxon>Agaricomycetidae</taxon>
        <taxon>Agaricales</taxon>
        <taxon>Marasmiineae</taxon>
        <taxon>Mycenaceae</taxon>
        <taxon>Mycena</taxon>
    </lineage>
</organism>
<dbReference type="AlphaFoldDB" id="A0AAD6YGP4"/>
<evidence type="ECO:0000313" key="2">
    <source>
        <dbReference type="Proteomes" id="UP001219525"/>
    </source>
</evidence>
<dbReference type="Proteomes" id="UP001219525">
    <property type="component" value="Unassembled WGS sequence"/>
</dbReference>
<name>A0AAD6YGP4_9AGAR</name>
<reference evidence="1" key="1">
    <citation type="submission" date="2023-03" db="EMBL/GenBank/DDBJ databases">
        <title>Massive genome expansion in bonnet fungi (Mycena s.s.) driven by repeated elements and novel gene families across ecological guilds.</title>
        <authorList>
            <consortium name="Lawrence Berkeley National Laboratory"/>
            <person name="Harder C.B."/>
            <person name="Miyauchi S."/>
            <person name="Viragh M."/>
            <person name="Kuo A."/>
            <person name="Thoen E."/>
            <person name="Andreopoulos B."/>
            <person name="Lu D."/>
            <person name="Skrede I."/>
            <person name="Drula E."/>
            <person name="Henrissat B."/>
            <person name="Morin E."/>
            <person name="Kohler A."/>
            <person name="Barry K."/>
            <person name="LaButti K."/>
            <person name="Morin E."/>
            <person name="Salamov A."/>
            <person name="Lipzen A."/>
            <person name="Mereny Z."/>
            <person name="Hegedus B."/>
            <person name="Baldrian P."/>
            <person name="Stursova M."/>
            <person name="Weitz H."/>
            <person name="Taylor A."/>
            <person name="Grigoriev I.V."/>
            <person name="Nagy L.G."/>
            <person name="Martin F."/>
            <person name="Kauserud H."/>
        </authorList>
    </citation>
    <scope>NUCLEOTIDE SEQUENCE</scope>
    <source>
        <strain evidence="1">9144</strain>
    </source>
</reference>
<gene>
    <name evidence="1" type="ORF">GGX14DRAFT_391751</name>
</gene>
<sequence>MSNAPPPPAVPQIIFHYCVHDEHHAFGRFWGTLTIDEPAFRAMLVSELMRIAQHHHRNVPRGCSGCPAGQAVLLKSAWLVAVPLKEFVACDVDLPALPLRHKAESKLMSAFSSVQEAELPGSDENHIRVVF</sequence>
<accession>A0AAD6YGP4</accession>
<proteinExistence type="predicted"/>